<dbReference type="Gramene" id="ONK76252">
    <property type="protein sequence ID" value="ONK76252"/>
    <property type="gene ID" value="A4U43_C03F25620"/>
</dbReference>
<sequence>MAWVGDRLERVWEVIAQRMQTPISAPVPLNLLKRGMTIEAVGEWSILVGATRVGVLVSPRPPTLEQLDPLTKVTLHTGRKRRHRSMKRCQVKGRRSRFQKRLQLRRVKWRFWERRQLR</sequence>
<organism evidence="1 2">
    <name type="scientific">Asparagus officinalis</name>
    <name type="common">Garden asparagus</name>
    <dbReference type="NCBI Taxonomy" id="4686"/>
    <lineage>
        <taxon>Eukaryota</taxon>
        <taxon>Viridiplantae</taxon>
        <taxon>Streptophyta</taxon>
        <taxon>Embryophyta</taxon>
        <taxon>Tracheophyta</taxon>
        <taxon>Spermatophyta</taxon>
        <taxon>Magnoliopsida</taxon>
        <taxon>Liliopsida</taxon>
        <taxon>Asparagales</taxon>
        <taxon>Asparagaceae</taxon>
        <taxon>Asparagoideae</taxon>
        <taxon>Asparagus</taxon>
    </lineage>
</organism>
<gene>
    <name evidence="1" type="ORF">A4U43_C03F25620</name>
</gene>
<dbReference type="AlphaFoldDB" id="A0A5P1FDS2"/>
<evidence type="ECO:0000313" key="1">
    <source>
        <dbReference type="EMBL" id="ONK76252.1"/>
    </source>
</evidence>
<dbReference type="Proteomes" id="UP000243459">
    <property type="component" value="Chromosome 3"/>
</dbReference>
<dbReference type="EMBL" id="CM007383">
    <property type="protein sequence ID" value="ONK76252.1"/>
    <property type="molecule type" value="Genomic_DNA"/>
</dbReference>
<protein>
    <submittedName>
        <fullName evidence="1">Uncharacterized protein</fullName>
    </submittedName>
</protein>
<name>A0A5P1FDS2_ASPOF</name>
<accession>A0A5P1FDS2</accession>
<keyword evidence="2" id="KW-1185">Reference proteome</keyword>
<proteinExistence type="predicted"/>
<evidence type="ECO:0000313" key="2">
    <source>
        <dbReference type="Proteomes" id="UP000243459"/>
    </source>
</evidence>
<reference evidence="2" key="1">
    <citation type="journal article" date="2017" name="Nat. Commun.">
        <title>The asparagus genome sheds light on the origin and evolution of a young Y chromosome.</title>
        <authorList>
            <person name="Harkess A."/>
            <person name="Zhou J."/>
            <person name="Xu C."/>
            <person name="Bowers J.E."/>
            <person name="Van der Hulst R."/>
            <person name="Ayyampalayam S."/>
            <person name="Mercati F."/>
            <person name="Riccardi P."/>
            <person name="McKain M.R."/>
            <person name="Kakrana A."/>
            <person name="Tang H."/>
            <person name="Ray J."/>
            <person name="Groenendijk J."/>
            <person name="Arikit S."/>
            <person name="Mathioni S.M."/>
            <person name="Nakano M."/>
            <person name="Shan H."/>
            <person name="Telgmann-Rauber A."/>
            <person name="Kanno A."/>
            <person name="Yue Z."/>
            <person name="Chen H."/>
            <person name="Li W."/>
            <person name="Chen Y."/>
            <person name="Xu X."/>
            <person name="Zhang Y."/>
            <person name="Luo S."/>
            <person name="Chen H."/>
            <person name="Gao J."/>
            <person name="Mao Z."/>
            <person name="Pires J.C."/>
            <person name="Luo M."/>
            <person name="Kudrna D."/>
            <person name="Wing R.A."/>
            <person name="Meyers B.C."/>
            <person name="Yi K."/>
            <person name="Kong H."/>
            <person name="Lavrijsen P."/>
            <person name="Sunseri F."/>
            <person name="Falavigna A."/>
            <person name="Ye Y."/>
            <person name="Leebens-Mack J.H."/>
            <person name="Chen G."/>
        </authorList>
    </citation>
    <scope>NUCLEOTIDE SEQUENCE [LARGE SCALE GENOMIC DNA]</scope>
    <source>
        <strain evidence="2">cv. DH0086</strain>
    </source>
</reference>